<gene>
    <name evidence="2" type="ORF">ACFPJ6_00995</name>
</gene>
<reference evidence="3" key="1">
    <citation type="journal article" date="2019" name="Int. J. Syst. Evol. Microbiol.">
        <title>The Global Catalogue of Microorganisms (GCM) 10K type strain sequencing project: providing services to taxonomists for standard genome sequencing and annotation.</title>
        <authorList>
            <consortium name="The Broad Institute Genomics Platform"/>
            <consortium name="The Broad Institute Genome Sequencing Center for Infectious Disease"/>
            <person name="Wu L."/>
            <person name="Ma J."/>
        </authorList>
    </citation>
    <scope>NUCLEOTIDE SEQUENCE [LARGE SCALE GENOMIC DNA]</scope>
    <source>
        <strain evidence="3">CCUG 43114</strain>
    </source>
</reference>
<feature type="region of interest" description="Disordered" evidence="1">
    <location>
        <begin position="37"/>
        <end position="66"/>
    </location>
</feature>
<sequence length="83" mass="8914">MRTTLAIDDDVLAAARERARREGRPIGAVISDLARQALTGSSGTAESEAEGTPRHTGPFRPFPSRGRVVSNELIDALREQEGV</sequence>
<dbReference type="RefSeq" id="WP_340266520.1">
    <property type="nucleotide sequence ID" value="NZ_JBBEOG010000001.1"/>
</dbReference>
<evidence type="ECO:0008006" key="4">
    <source>
        <dbReference type="Google" id="ProtNLM"/>
    </source>
</evidence>
<name>A0ABW0GLP1_9MICO</name>
<evidence type="ECO:0000313" key="2">
    <source>
        <dbReference type="EMBL" id="MFC5379356.1"/>
    </source>
</evidence>
<keyword evidence="3" id="KW-1185">Reference proteome</keyword>
<comment type="caution">
    <text evidence="2">The sequence shown here is derived from an EMBL/GenBank/DDBJ whole genome shotgun (WGS) entry which is preliminary data.</text>
</comment>
<evidence type="ECO:0000256" key="1">
    <source>
        <dbReference type="SAM" id="MobiDB-lite"/>
    </source>
</evidence>
<organism evidence="2 3">
    <name type="scientific">Aquipuribacter nitratireducens</name>
    <dbReference type="NCBI Taxonomy" id="650104"/>
    <lineage>
        <taxon>Bacteria</taxon>
        <taxon>Bacillati</taxon>
        <taxon>Actinomycetota</taxon>
        <taxon>Actinomycetes</taxon>
        <taxon>Micrococcales</taxon>
        <taxon>Intrasporangiaceae</taxon>
        <taxon>Aquipuribacter</taxon>
    </lineage>
</organism>
<dbReference type="EMBL" id="JBHSLD010000001">
    <property type="protein sequence ID" value="MFC5379356.1"/>
    <property type="molecule type" value="Genomic_DNA"/>
</dbReference>
<evidence type="ECO:0000313" key="3">
    <source>
        <dbReference type="Proteomes" id="UP001596122"/>
    </source>
</evidence>
<accession>A0ABW0GLP1</accession>
<dbReference type="Proteomes" id="UP001596122">
    <property type="component" value="Unassembled WGS sequence"/>
</dbReference>
<proteinExistence type="predicted"/>
<protein>
    <recommendedName>
        <fullName evidence="4">Antitoxin VapB39</fullName>
    </recommendedName>
</protein>